<dbReference type="KEGG" id="dpo:6898323"/>
<evidence type="ECO:0000256" key="6">
    <source>
        <dbReference type="ARBA" id="ARBA00023180"/>
    </source>
</evidence>
<comment type="similarity">
    <text evidence="2">Belongs to the prominin family.</text>
</comment>
<dbReference type="PANTHER" id="PTHR22730:SF1">
    <property type="entry name" value="PROMININ-LIKE PROTEIN"/>
    <property type="match status" value="1"/>
</dbReference>
<dbReference type="InParanoid" id="A0A6I8V5D1"/>
<dbReference type="RefSeq" id="XP_002138378.2">
    <property type="nucleotide sequence ID" value="XM_002138342.3"/>
</dbReference>
<dbReference type="Proteomes" id="UP000001819">
    <property type="component" value="Chromosome 3"/>
</dbReference>
<evidence type="ECO:0000256" key="2">
    <source>
        <dbReference type="ARBA" id="ARBA00006058"/>
    </source>
</evidence>
<dbReference type="GO" id="GO:0016020">
    <property type="term" value="C:membrane"/>
    <property type="evidence" value="ECO:0007669"/>
    <property type="project" value="UniProtKB-SubCell"/>
</dbReference>
<sequence>MTSEVHRRWKPRNPVYVLVLALLMMPVLAQLPDGNEAFGRRDPRQDTTAAAGGDEAGSGDEAGNDTDRSSWWRAGYEGDGTTHEQLGQVHWPPVEYTKYKGRPNYTRDFTSPTTSLNFVYNFTKSLFRLVFTDDPPLPQKYIMVLGDDVLALGPKVERNDWTDLLARYWLLLFCVIFFMAGIILIPCIGVCYCCLCCCRRCKQGCPACTVARDFKRRICCGICLAILILGLCFGVYIAFVSNKFLDRGFDDTSMTMRRGSEDTCSFLKDVANHITHLFLKNFMELETHIIDVLEHADKHIFLDLADTSDSNALAELERILDNMPEALIIMRNLDVLEKELRMYGSQYRDCLRGVKRDINHACAVLCQRTDTWSFHRYNEIPELGYAKCLHYDQIPNTTVYVEGIETIIKEKYFEIPKRALVRLKEVSDKIRKQMELIIPPLKRDIGRGHGTLFGYASKIRNIIDAVISDIHLNTMRSTKTYDDVYEKLGQDRDDIYEITCVLTFILIIILISALLCGCIGPSRTAAGGLGFCSKSTGASCLLMAMILIFIIYSFVTLVGLFYLLIGVVTYEGACAPTSEGDKNTLFRVLDAKLDVSRLLSLTGEDFVLPPMRMSNAIRNCQANESIFHLLQVNNLFNVDDLIRLQLSLDDPKETKQFTDDLSMLYLLTEGEKKRLREMRKGNLSTYHGSSYLPHLCTRYSTYPMVPNIANHLRVIAEEVLVSKLNYYTYHDGDPPGYKGYSTYHYYYWNAHVSFHNSRIDVEKMYNTYNDRLVQTTNTMKRHVKKISELILYENLDFGDSIDILLSRILRAEKFIQKQGKEFINNLAKNLTDAINSQIREYIDMIISESNKNVGHCQHLAYIYYRGVRFVCERLVNPLNSAWVGLLLCSLLFLPILFVCHRLMCLYLIIYPAGPVTVGHDCPRCRARAYTPRPLGTDFPVGIPHPPRRLLQQQPATLRMHAEKRKRKKA</sequence>
<dbReference type="InterPro" id="IPR008795">
    <property type="entry name" value="Prominin"/>
</dbReference>
<reference evidence="10" key="1">
    <citation type="submission" date="2024-06" db="UniProtKB">
        <authorList>
            <consortium name="RefSeq"/>
        </authorList>
    </citation>
    <scope>NUCLEOTIDE SEQUENCE [LARGE SCALE GENOMIC DNA]</scope>
    <source>
        <strain evidence="10">MV2-25</strain>
    </source>
</reference>
<evidence type="ECO:0000256" key="7">
    <source>
        <dbReference type="SAM" id="MobiDB-lite"/>
    </source>
</evidence>
<feature type="transmembrane region" description="Helical" evidence="8">
    <location>
        <begin position="501"/>
        <end position="520"/>
    </location>
</feature>
<keyword evidence="4 8" id="KW-1133">Transmembrane helix</keyword>
<comment type="subcellular location">
    <subcellularLocation>
        <location evidence="1">Membrane</location>
        <topology evidence="1">Multi-pass membrane protein</topology>
    </subcellularLocation>
</comment>
<feature type="signal peptide" evidence="9">
    <location>
        <begin position="1"/>
        <end position="29"/>
    </location>
</feature>
<keyword evidence="9" id="KW-0732">Signal</keyword>
<dbReference type="PANTHER" id="PTHR22730">
    <property type="entry name" value="PROMININ PROM PROTEIN"/>
    <property type="match status" value="1"/>
</dbReference>
<protein>
    <submittedName>
        <fullName evidence="11">Prominin-like protein isoform X1</fullName>
    </submittedName>
</protein>
<feature type="transmembrane region" description="Helical" evidence="8">
    <location>
        <begin position="168"/>
        <end position="197"/>
    </location>
</feature>
<evidence type="ECO:0000256" key="9">
    <source>
        <dbReference type="SAM" id="SignalP"/>
    </source>
</evidence>
<feature type="transmembrane region" description="Helical" evidence="8">
    <location>
        <begin position="541"/>
        <end position="565"/>
    </location>
</feature>
<feature type="transmembrane region" description="Helical" evidence="8">
    <location>
        <begin position="218"/>
        <end position="239"/>
    </location>
</feature>
<accession>A0A6I8V5D1</accession>
<keyword evidence="3 8" id="KW-0812">Transmembrane</keyword>
<evidence type="ECO:0000256" key="1">
    <source>
        <dbReference type="ARBA" id="ARBA00004141"/>
    </source>
</evidence>
<evidence type="ECO:0000256" key="5">
    <source>
        <dbReference type="ARBA" id="ARBA00023136"/>
    </source>
</evidence>
<feature type="chain" id="PRO_5026320121" evidence="9">
    <location>
        <begin position="30"/>
        <end position="969"/>
    </location>
</feature>
<evidence type="ECO:0000256" key="3">
    <source>
        <dbReference type="ARBA" id="ARBA00022692"/>
    </source>
</evidence>
<gene>
    <name evidence="11" type="primary">LOC6898323</name>
</gene>
<evidence type="ECO:0000256" key="4">
    <source>
        <dbReference type="ARBA" id="ARBA00022989"/>
    </source>
</evidence>
<keyword evidence="6" id="KW-0325">Glycoprotein</keyword>
<proteinExistence type="inferred from homology"/>
<keyword evidence="5 8" id="KW-0472">Membrane</keyword>
<evidence type="ECO:0000313" key="11">
    <source>
        <dbReference type="RefSeq" id="XP_002138378.2"/>
    </source>
</evidence>
<dbReference type="Pfam" id="PF05478">
    <property type="entry name" value="Prominin"/>
    <property type="match status" value="1"/>
</dbReference>
<name>A0A6I8V5D1_DROPS</name>
<organism evidence="10 11">
    <name type="scientific">Drosophila pseudoobscura pseudoobscura</name>
    <name type="common">Fruit fly</name>
    <dbReference type="NCBI Taxonomy" id="46245"/>
    <lineage>
        <taxon>Eukaryota</taxon>
        <taxon>Metazoa</taxon>
        <taxon>Ecdysozoa</taxon>
        <taxon>Arthropoda</taxon>
        <taxon>Hexapoda</taxon>
        <taxon>Insecta</taxon>
        <taxon>Pterygota</taxon>
        <taxon>Neoptera</taxon>
        <taxon>Endopterygota</taxon>
        <taxon>Diptera</taxon>
        <taxon>Brachycera</taxon>
        <taxon>Muscomorpha</taxon>
        <taxon>Ephydroidea</taxon>
        <taxon>Drosophilidae</taxon>
        <taxon>Drosophila</taxon>
        <taxon>Sophophora</taxon>
    </lineage>
</organism>
<reference evidence="11" key="2">
    <citation type="submission" date="2025-08" db="UniProtKB">
        <authorList>
            <consortium name="RefSeq"/>
        </authorList>
    </citation>
    <scope>IDENTIFICATION</scope>
    <source>
        <strain evidence="11">MV-25-SWS-2005</strain>
        <tissue evidence="11">Whole body</tissue>
    </source>
</reference>
<evidence type="ECO:0000313" key="10">
    <source>
        <dbReference type="Proteomes" id="UP000001819"/>
    </source>
</evidence>
<evidence type="ECO:0000256" key="8">
    <source>
        <dbReference type="SAM" id="Phobius"/>
    </source>
</evidence>
<feature type="transmembrane region" description="Helical" evidence="8">
    <location>
        <begin position="881"/>
        <end position="899"/>
    </location>
</feature>
<dbReference type="AlphaFoldDB" id="A0A6I8V5D1"/>
<feature type="region of interest" description="Disordered" evidence="7">
    <location>
        <begin position="36"/>
        <end position="74"/>
    </location>
</feature>
<keyword evidence="10" id="KW-1185">Reference proteome</keyword>